<dbReference type="EC" id="2.7.7.65" evidence="1"/>
<dbReference type="Pfam" id="PF00990">
    <property type="entry name" value="GGDEF"/>
    <property type="match status" value="1"/>
</dbReference>
<dbReference type="GO" id="GO:1902201">
    <property type="term" value="P:negative regulation of bacterial-type flagellum-dependent cell motility"/>
    <property type="evidence" value="ECO:0007669"/>
    <property type="project" value="TreeGrafter"/>
</dbReference>
<dbReference type="SUPFAM" id="SSF55073">
    <property type="entry name" value="Nucleotide cyclase"/>
    <property type="match status" value="1"/>
</dbReference>
<evidence type="ECO:0000259" key="3">
    <source>
        <dbReference type="PROSITE" id="PS50887"/>
    </source>
</evidence>
<dbReference type="PANTHER" id="PTHR45138:SF9">
    <property type="entry name" value="DIGUANYLATE CYCLASE DGCM-RELATED"/>
    <property type="match status" value="1"/>
</dbReference>
<dbReference type="InterPro" id="IPR000160">
    <property type="entry name" value="GGDEF_dom"/>
</dbReference>
<dbReference type="Gene3D" id="3.30.70.270">
    <property type="match status" value="1"/>
</dbReference>
<dbReference type="AlphaFoldDB" id="A0A3S8U459"/>
<dbReference type="Gene3D" id="3.30.450.260">
    <property type="entry name" value="Haem NO binding associated domain"/>
    <property type="match status" value="1"/>
</dbReference>
<dbReference type="SMART" id="SM00267">
    <property type="entry name" value="GGDEF"/>
    <property type="match status" value="1"/>
</dbReference>
<dbReference type="InterPro" id="IPR043128">
    <property type="entry name" value="Rev_trsase/Diguanyl_cyclase"/>
</dbReference>
<dbReference type="InterPro" id="IPR050469">
    <property type="entry name" value="Diguanylate_Cyclase"/>
</dbReference>
<dbReference type="GO" id="GO:0043709">
    <property type="term" value="P:cell adhesion involved in single-species biofilm formation"/>
    <property type="evidence" value="ECO:0007669"/>
    <property type="project" value="TreeGrafter"/>
</dbReference>
<evidence type="ECO:0000256" key="2">
    <source>
        <dbReference type="ARBA" id="ARBA00034247"/>
    </source>
</evidence>
<sequence>MTDKTSARQIAIGPDGLARFMPMHVLLDSNEQVVSAGPTLLRILEGVAVIGARFQDLFDVRAPGGAVTAAEVLERAGHRFRLVPRSRARVGLRGLGMRLPGDMVLLNLSFGIDLISAVREFALTDSDFAATDLAMELLYLAEANAAVTRELRGLNLRLEGARIAAEEEAMTDPLTGLRNRRAADLFLERMCLASAPFGLLHLDLDFFKAVNDTLGHAAGDHVLESVGRVLRDQVRAEDCAARIGGDEFVVVLPGRTDPQTLQSIANRIIGRLSEPMEFGGKPCLISASVGIVRSNDFAKPEAAQVLAAADRALYAAKHAGRAQAVLLCDEAE</sequence>
<dbReference type="PANTHER" id="PTHR45138">
    <property type="entry name" value="REGULATORY COMPONENTS OF SENSORY TRANSDUCTION SYSTEM"/>
    <property type="match status" value="1"/>
</dbReference>
<accession>A0A3S8U459</accession>
<dbReference type="OrthoDB" id="9812260at2"/>
<name>A0A3S8U459_9RHOB</name>
<dbReference type="CDD" id="cd01949">
    <property type="entry name" value="GGDEF"/>
    <property type="match status" value="1"/>
</dbReference>
<dbReference type="InterPro" id="IPR029787">
    <property type="entry name" value="Nucleotide_cyclase"/>
</dbReference>
<evidence type="ECO:0000313" key="4">
    <source>
        <dbReference type="EMBL" id="AZL58377.1"/>
    </source>
</evidence>
<evidence type="ECO:0000313" key="5">
    <source>
        <dbReference type="Proteomes" id="UP000282002"/>
    </source>
</evidence>
<dbReference type="Proteomes" id="UP000282002">
    <property type="component" value="Chromosome"/>
</dbReference>
<dbReference type="GO" id="GO:0052621">
    <property type="term" value="F:diguanylate cyclase activity"/>
    <property type="evidence" value="ECO:0007669"/>
    <property type="project" value="UniProtKB-EC"/>
</dbReference>
<proteinExistence type="predicted"/>
<keyword evidence="5" id="KW-1185">Reference proteome</keyword>
<evidence type="ECO:0000256" key="1">
    <source>
        <dbReference type="ARBA" id="ARBA00012528"/>
    </source>
</evidence>
<protein>
    <recommendedName>
        <fullName evidence="1">diguanylate cyclase</fullName>
        <ecNumber evidence="1">2.7.7.65</ecNumber>
    </recommendedName>
</protein>
<dbReference type="RefSeq" id="WP_125324578.1">
    <property type="nucleotide sequence ID" value="NZ_CP034328.1"/>
</dbReference>
<organism evidence="4 5">
    <name type="scientific">Tabrizicola piscis</name>
    <dbReference type="NCBI Taxonomy" id="2494374"/>
    <lineage>
        <taxon>Bacteria</taxon>
        <taxon>Pseudomonadati</taxon>
        <taxon>Pseudomonadota</taxon>
        <taxon>Alphaproteobacteria</taxon>
        <taxon>Rhodobacterales</taxon>
        <taxon>Paracoccaceae</taxon>
        <taxon>Tabrizicola</taxon>
    </lineage>
</organism>
<dbReference type="InterPro" id="IPR042463">
    <property type="entry name" value="HNOB_dom_associated_sf"/>
</dbReference>
<dbReference type="PROSITE" id="PS50887">
    <property type="entry name" value="GGDEF"/>
    <property type="match status" value="1"/>
</dbReference>
<feature type="domain" description="GGDEF" evidence="3">
    <location>
        <begin position="195"/>
        <end position="329"/>
    </location>
</feature>
<reference evidence="4 5" key="1">
    <citation type="submission" date="2018-12" db="EMBL/GenBank/DDBJ databases">
        <title>Complete genome sequencing of Tabrizicola sp. K13M18.</title>
        <authorList>
            <person name="Bae J.-W."/>
        </authorList>
    </citation>
    <scope>NUCLEOTIDE SEQUENCE [LARGE SCALE GENOMIC DNA]</scope>
    <source>
        <strain evidence="4 5">K13M18</strain>
    </source>
</reference>
<gene>
    <name evidence="4" type="ORF">EI545_05735</name>
</gene>
<dbReference type="KEGG" id="taw:EI545_05735"/>
<dbReference type="EMBL" id="CP034328">
    <property type="protein sequence ID" value="AZL58377.1"/>
    <property type="molecule type" value="Genomic_DNA"/>
</dbReference>
<comment type="catalytic activity">
    <reaction evidence="2">
        <text>2 GTP = 3',3'-c-di-GMP + 2 diphosphate</text>
        <dbReference type="Rhea" id="RHEA:24898"/>
        <dbReference type="ChEBI" id="CHEBI:33019"/>
        <dbReference type="ChEBI" id="CHEBI:37565"/>
        <dbReference type="ChEBI" id="CHEBI:58805"/>
        <dbReference type="EC" id="2.7.7.65"/>
    </reaction>
</comment>
<dbReference type="NCBIfam" id="TIGR00254">
    <property type="entry name" value="GGDEF"/>
    <property type="match status" value="1"/>
</dbReference>
<dbReference type="GO" id="GO:0005886">
    <property type="term" value="C:plasma membrane"/>
    <property type="evidence" value="ECO:0007669"/>
    <property type="project" value="TreeGrafter"/>
</dbReference>